<comment type="caution">
    <text evidence="2">The sequence shown here is derived from an EMBL/GenBank/DDBJ whole genome shotgun (WGS) entry which is preliminary data.</text>
</comment>
<accession>A0ABU9XYP7</accession>
<dbReference type="SUPFAM" id="SSF51126">
    <property type="entry name" value="Pectin lyase-like"/>
    <property type="match status" value="1"/>
</dbReference>
<keyword evidence="1" id="KW-0732">Signal</keyword>
<evidence type="ECO:0000256" key="1">
    <source>
        <dbReference type="SAM" id="SignalP"/>
    </source>
</evidence>
<feature type="signal peptide" evidence="1">
    <location>
        <begin position="1"/>
        <end position="28"/>
    </location>
</feature>
<name>A0ABU9XYP7_9SPHN</name>
<evidence type="ECO:0000313" key="2">
    <source>
        <dbReference type="EMBL" id="MEN2788654.1"/>
    </source>
</evidence>
<dbReference type="InterPro" id="IPR012334">
    <property type="entry name" value="Pectin_lyas_fold"/>
</dbReference>
<dbReference type="SMART" id="SM00710">
    <property type="entry name" value="PbH1"/>
    <property type="match status" value="6"/>
</dbReference>
<dbReference type="InterPro" id="IPR011050">
    <property type="entry name" value="Pectin_lyase_fold/virulence"/>
</dbReference>
<evidence type="ECO:0000313" key="3">
    <source>
        <dbReference type="Proteomes" id="UP001419910"/>
    </source>
</evidence>
<organism evidence="2 3">
    <name type="scientific">Sphingomonas oligophenolica</name>
    <dbReference type="NCBI Taxonomy" id="301154"/>
    <lineage>
        <taxon>Bacteria</taxon>
        <taxon>Pseudomonadati</taxon>
        <taxon>Pseudomonadota</taxon>
        <taxon>Alphaproteobacteria</taxon>
        <taxon>Sphingomonadales</taxon>
        <taxon>Sphingomonadaceae</taxon>
        <taxon>Sphingomonas</taxon>
    </lineage>
</organism>
<gene>
    <name evidence="2" type="ORF">ABC974_03380</name>
</gene>
<dbReference type="InterPro" id="IPR006626">
    <property type="entry name" value="PbH1"/>
</dbReference>
<dbReference type="Proteomes" id="UP001419910">
    <property type="component" value="Unassembled WGS sequence"/>
</dbReference>
<reference evidence="2 3" key="1">
    <citation type="submission" date="2024-05" db="EMBL/GenBank/DDBJ databases">
        <authorList>
            <person name="Liu Q."/>
            <person name="Xin Y.-H."/>
        </authorList>
    </citation>
    <scope>NUCLEOTIDE SEQUENCE [LARGE SCALE GENOMIC DNA]</scope>
    <source>
        <strain evidence="2 3">CGMCC 1.10181</strain>
    </source>
</reference>
<proteinExistence type="predicted"/>
<dbReference type="EMBL" id="JBDIME010000002">
    <property type="protein sequence ID" value="MEN2788654.1"/>
    <property type="molecule type" value="Genomic_DNA"/>
</dbReference>
<feature type="chain" id="PRO_5046513511" evidence="1">
    <location>
        <begin position="29"/>
        <end position="326"/>
    </location>
</feature>
<dbReference type="Gene3D" id="2.160.20.10">
    <property type="entry name" value="Single-stranded right-handed beta-helix, Pectin lyase-like"/>
    <property type="match status" value="1"/>
</dbReference>
<dbReference type="RefSeq" id="WP_343890671.1">
    <property type="nucleotide sequence ID" value="NZ_BAAAEH010000035.1"/>
</dbReference>
<protein>
    <submittedName>
        <fullName evidence="2">Right-handed parallel beta-helix repeat-containing protein</fullName>
    </submittedName>
</protein>
<sequence length="326" mass="32527">MIHVMKRAVLIAVATFTATMLYSVQASAQATRTWISGVGDDANPCSRTAPCKTFQGALPKTAGGGEINCLDPGGFGGVTITKSISIICDNTEAGILVAATNAIIINGSGVVVQISGLDIEGLGQTGVAGVNGIYFLNGASLTVRNTKIRGFRNGNGITFTPSANAALVVDNVVISESGIASDGTTGGIQVTPQAGIAVQATLTNVKIVDNLNVGLRIDTQAGAGTMAAVTVKNSQFSNDGSGIAVRSIAGAPATLMLTDSVVSGNGTTGIFSKGAASVACVGNSTITGNNAALTIGSGGSIFTYGDNRLDGNTADTAFTLPVIAKH</sequence>
<keyword evidence="3" id="KW-1185">Reference proteome</keyword>